<dbReference type="SUPFAM" id="SSF51735">
    <property type="entry name" value="NAD(P)-binding Rossmann-fold domains"/>
    <property type="match status" value="1"/>
</dbReference>
<dbReference type="InterPro" id="IPR016040">
    <property type="entry name" value="NAD(P)-bd_dom"/>
</dbReference>
<reference evidence="2 3" key="1">
    <citation type="submission" date="2023-05" db="EMBL/GenBank/DDBJ databases">
        <title>Streptomyces fuscus sp. nov., a brown-black pigment producing actinomyces isolated from dry sand of Sea duck farm.</title>
        <authorList>
            <person name="Xie J."/>
            <person name="Shen N."/>
        </authorList>
    </citation>
    <scope>NUCLEOTIDE SEQUENCE [LARGE SCALE GENOMIC DNA]</scope>
    <source>
        <strain evidence="2 3">GXMU-J15</strain>
    </source>
</reference>
<dbReference type="EMBL" id="JASJUS010000044">
    <property type="protein sequence ID" value="MDL2081229.1"/>
    <property type="molecule type" value="Genomic_DNA"/>
</dbReference>
<evidence type="ECO:0000313" key="3">
    <source>
        <dbReference type="Proteomes" id="UP001241926"/>
    </source>
</evidence>
<dbReference type="Pfam" id="PF13460">
    <property type="entry name" value="NAD_binding_10"/>
    <property type="match status" value="1"/>
</dbReference>
<dbReference type="PANTHER" id="PTHR43162">
    <property type="match status" value="1"/>
</dbReference>
<proteinExistence type="predicted"/>
<name>A0ABT7J8P8_9ACTN</name>
<keyword evidence="3" id="KW-1185">Reference proteome</keyword>
<protein>
    <submittedName>
        <fullName evidence="2">SDR family oxidoreductase</fullName>
        <ecNumber evidence="2">1.6.5.2</ecNumber>
    </submittedName>
</protein>
<evidence type="ECO:0000313" key="2">
    <source>
        <dbReference type="EMBL" id="MDL2081229.1"/>
    </source>
</evidence>
<gene>
    <name evidence="2" type="ORF">QNN03_32760</name>
</gene>
<dbReference type="RefSeq" id="WP_250754744.1">
    <property type="nucleotide sequence ID" value="NZ_JASJUS010000044.1"/>
</dbReference>
<dbReference type="CDD" id="cd05269">
    <property type="entry name" value="TMR_SDR_a"/>
    <property type="match status" value="1"/>
</dbReference>
<evidence type="ECO:0000259" key="1">
    <source>
        <dbReference type="Pfam" id="PF13460"/>
    </source>
</evidence>
<sequence>MILLTGATGTVGSLAVRRLRGAAPLRLLTRRPDRAADLAGPGVEVVGGDFDDPASLRRALTGVTSALLVTANPLTHAHDEHFLAAARACGVRHVVKLSALAVTDPGATDLITTWQRGNEQLLADSGLLWTSLRPRAFMSNTLGWAISIRAEGVVRAACGNAVNATVDPRDIAEVAALTLLAPEAHAGRAYPLTGPEAISPVEQTKILGDLLHRPLVFEELTEQEARRRLLVRYPAPIAEALAESASRGRAGAKSEVDPTVSELLGRPAGSYRQWALGRLDAFRADAGT</sequence>
<dbReference type="InterPro" id="IPR036291">
    <property type="entry name" value="NAD(P)-bd_dom_sf"/>
</dbReference>
<keyword evidence="2" id="KW-0560">Oxidoreductase</keyword>
<dbReference type="Proteomes" id="UP001241926">
    <property type="component" value="Unassembled WGS sequence"/>
</dbReference>
<dbReference type="Gene3D" id="3.90.25.10">
    <property type="entry name" value="UDP-galactose 4-epimerase, domain 1"/>
    <property type="match status" value="1"/>
</dbReference>
<accession>A0ABT7J8P8</accession>
<organism evidence="2 3">
    <name type="scientific">Streptomyces fuscus</name>
    <dbReference type="NCBI Taxonomy" id="3048495"/>
    <lineage>
        <taxon>Bacteria</taxon>
        <taxon>Bacillati</taxon>
        <taxon>Actinomycetota</taxon>
        <taxon>Actinomycetes</taxon>
        <taxon>Kitasatosporales</taxon>
        <taxon>Streptomycetaceae</taxon>
        <taxon>Streptomyces</taxon>
    </lineage>
</organism>
<dbReference type="EC" id="1.6.5.2" evidence="2"/>
<dbReference type="InterPro" id="IPR051604">
    <property type="entry name" value="Ergot_Alk_Oxidoreductase"/>
</dbReference>
<dbReference type="GO" id="GO:0003955">
    <property type="term" value="F:NAD(P)H dehydrogenase (quinone) activity"/>
    <property type="evidence" value="ECO:0007669"/>
    <property type="project" value="UniProtKB-EC"/>
</dbReference>
<feature type="domain" description="NAD(P)-binding" evidence="1">
    <location>
        <begin position="6"/>
        <end position="141"/>
    </location>
</feature>
<dbReference type="PANTHER" id="PTHR43162:SF1">
    <property type="entry name" value="PRESTALK A DIFFERENTIATION PROTEIN A"/>
    <property type="match status" value="1"/>
</dbReference>
<comment type="caution">
    <text evidence="2">The sequence shown here is derived from an EMBL/GenBank/DDBJ whole genome shotgun (WGS) entry which is preliminary data.</text>
</comment>
<dbReference type="Gene3D" id="3.40.50.720">
    <property type="entry name" value="NAD(P)-binding Rossmann-like Domain"/>
    <property type="match status" value="1"/>
</dbReference>